<feature type="compositionally biased region" description="Basic and acidic residues" evidence="1">
    <location>
        <begin position="37"/>
        <end position="53"/>
    </location>
</feature>
<feature type="region of interest" description="Disordered" evidence="1">
    <location>
        <begin position="37"/>
        <end position="108"/>
    </location>
</feature>
<gene>
    <name evidence="2" type="ORF">NDU88_002189</name>
</gene>
<evidence type="ECO:0000256" key="1">
    <source>
        <dbReference type="SAM" id="MobiDB-lite"/>
    </source>
</evidence>
<organism evidence="2 3">
    <name type="scientific">Pleurodeles waltl</name>
    <name type="common">Iberian ribbed newt</name>
    <dbReference type="NCBI Taxonomy" id="8319"/>
    <lineage>
        <taxon>Eukaryota</taxon>
        <taxon>Metazoa</taxon>
        <taxon>Chordata</taxon>
        <taxon>Craniata</taxon>
        <taxon>Vertebrata</taxon>
        <taxon>Euteleostomi</taxon>
        <taxon>Amphibia</taxon>
        <taxon>Batrachia</taxon>
        <taxon>Caudata</taxon>
        <taxon>Salamandroidea</taxon>
        <taxon>Salamandridae</taxon>
        <taxon>Pleurodelinae</taxon>
        <taxon>Pleurodeles</taxon>
    </lineage>
</organism>
<name>A0AAV7M2N1_PLEWA</name>
<dbReference type="Proteomes" id="UP001066276">
    <property type="component" value="Chromosome 10"/>
</dbReference>
<proteinExistence type="predicted"/>
<sequence length="108" mass="11480">MSPGQIQRSGARERLAVLRCATLEPYATGRGDRAWEFERRHSGSRPLRDHKDTQGGGSARARELATPGGAGVPGLRYGIQLQDTSIGDRAGLSAQGPEAPNTANKRGN</sequence>
<reference evidence="2" key="1">
    <citation type="journal article" date="2022" name="bioRxiv">
        <title>Sequencing and chromosome-scale assembly of the giantPleurodeles waltlgenome.</title>
        <authorList>
            <person name="Brown T."/>
            <person name="Elewa A."/>
            <person name="Iarovenko S."/>
            <person name="Subramanian E."/>
            <person name="Araus A.J."/>
            <person name="Petzold A."/>
            <person name="Susuki M."/>
            <person name="Suzuki K.-i.T."/>
            <person name="Hayashi T."/>
            <person name="Toyoda A."/>
            <person name="Oliveira C."/>
            <person name="Osipova E."/>
            <person name="Leigh N.D."/>
            <person name="Simon A."/>
            <person name="Yun M.H."/>
        </authorList>
    </citation>
    <scope>NUCLEOTIDE SEQUENCE</scope>
    <source>
        <strain evidence="2">20211129_DDA</strain>
        <tissue evidence="2">Liver</tissue>
    </source>
</reference>
<dbReference type="AlphaFoldDB" id="A0AAV7M2N1"/>
<evidence type="ECO:0000313" key="2">
    <source>
        <dbReference type="EMBL" id="KAJ1097060.1"/>
    </source>
</evidence>
<dbReference type="EMBL" id="JANPWB010000014">
    <property type="protein sequence ID" value="KAJ1097060.1"/>
    <property type="molecule type" value="Genomic_DNA"/>
</dbReference>
<protein>
    <submittedName>
        <fullName evidence="2">Uncharacterized protein</fullName>
    </submittedName>
</protein>
<evidence type="ECO:0000313" key="3">
    <source>
        <dbReference type="Proteomes" id="UP001066276"/>
    </source>
</evidence>
<keyword evidence="3" id="KW-1185">Reference proteome</keyword>
<comment type="caution">
    <text evidence="2">The sequence shown here is derived from an EMBL/GenBank/DDBJ whole genome shotgun (WGS) entry which is preliminary data.</text>
</comment>
<accession>A0AAV7M2N1</accession>